<feature type="domain" description="Toprim" evidence="11">
    <location>
        <begin position="6"/>
        <end position="152"/>
    </location>
</feature>
<protein>
    <recommendedName>
        <fullName evidence="3 8">DNA topoisomerase</fullName>
        <ecNumber evidence="3 8">5.6.2.1</ecNumber>
    </recommendedName>
</protein>
<evidence type="ECO:0000256" key="1">
    <source>
        <dbReference type="ARBA" id="ARBA00000213"/>
    </source>
</evidence>
<keyword evidence="7" id="KW-0863">Zinc-finger</keyword>
<dbReference type="InterPro" id="IPR001878">
    <property type="entry name" value="Znf_CCHC"/>
</dbReference>
<reference evidence="13" key="1">
    <citation type="submission" date="2017-04" db="EMBL/GenBank/DDBJ databases">
        <title>Population genomics of picophytoplankton unveils novel chromosome hypervariability.</title>
        <authorList>
            <consortium name="DOE Joint Genome Institute"/>
            <person name="Blanc-Mathieu R."/>
            <person name="Krasovec M."/>
            <person name="Hebrard M."/>
            <person name="Yau S."/>
            <person name="Desgranges E."/>
            <person name="Martin J."/>
            <person name="Schackwitz W."/>
            <person name="Kuo A."/>
            <person name="Salin G."/>
            <person name="Donnadieu C."/>
            <person name="Desdevises Y."/>
            <person name="Sanchez-Ferandin S."/>
            <person name="Moreau H."/>
            <person name="Rivals E."/>
            <person name="Grigoriev I.V."/>
            <person name="Grimsley N."/>
            <person name="Eyre-Walker A."/>
            <person name="Piganeau G."/>
        </authorList>
    </citation>
    <scope>NUCLEOTIDE SEQUENCE [LARGE SCALE GENOMIC DNA]</scope>
    <source>
        <strain evidence="13">RCC 1115</strain>
    </source>
</reference>
<evidence type="ECO:0000313" key="13">
    <source>
        <dbReference type="EMBL" id="OUS43996.1"/>
    </source>
</evidence>
<dbReference type="InterPro" id="IPR013824">
    <property type="entry name" value="Topo_IA_cen_sub1"/>
</dbReference>
<dbReference type="Gene3D" id="3.40.50.140">
    <property type="match status" value="1"/>
</dbReference>
<dbReference type="Pfam" id="PF01131">
    <property type="entry name" value="Topoisom_bac"/>
    <property type="match status" value="1"/>
</dbReference>
<dbReference type="FunFam" id="1.10.290.10:FF:000001">
    <property type="entry name" value="DNA topoisomerase"/>
    <property type="match status" value="1"/>
</dbReference>
<dbReference type="GO" id="GO:0008270">
    <property type="term" value="F:zinc ion binding"/>
    <property type="evidence" value="ECO:0007669"/>
    <property type="project" value="UniProtKB-KW"/>
</dbReference>
<keyword evidence="5 8" id="KW-0238">DNA-binding</keyword>
<evidence type="ECO:0000256" key="7">
    <source>
        <dbReference type="PROSITE-ProRule" id="PRU00047"/>
    </source>
</evidence>
<dbReference type="SMART" id="SM00436">
    <property type="entry name" value="TOP1Bc"/>
    <property type="match status" value="1"/>
</dbReference>
<dbReference type="GO" id="GO:0006281">
    <property type="term" value="P:DNA repair"/>
    <property type="evidence" value="ECO:0007669"/>
    <property type="project" value="TreeGrafter"/>
</dbReference>
<dbReference type="GO" id="GO:0003677">
    <property type="term" value="F:DNA binding"/>
    <property type="evidence" value="ECO:0007669"/>
    <property type="project" value="UniProtKB-KW"/>
</dbReference>
<evidence type="ECO:0000259" key="11">
    <source>
        <dbReference type="PROSITE" id="PS50880"/>
    </source>
</evidence>
<dbReference type="AlphaFoldDB" id="A0A1Y5I3B1"/>
<dbReference type="GO" id="GO:0006265">
    <property type="term" value="P:DNA topological change"/>
    <property type="evidence" value="ECO:0007669"/>
    <property type="project" value="InterPro"/>
</dbReference>
<feature type="region of interest" description="Disordered" evidence="9">
    <location>
        <begin position="772"/>
        <end position="823"/>
    </location>
</feature>
<organism evidence="13">
    <name type="scientific">Ostreococcus tauri</name>
    <name type="common">Marine green alga</name>
    <dbReference type="NCBI Taxonomy" id="70448"/>
    <lineage>
        <taxon>Eukaryota</taxon>
        <taxon>Viridiplantae</taxon>
        <taxon>Chlorophyta</taxon>
        <taxon>Mamiellophyceae</taxon>
        <taxon>Mamiellales</taxon>
        <taxon>Bathycoccaceae</taxon>
        <taxon>Ostreococcus</taxon>
    </lineage>
</organism>
<accession>A0A1Y5I3B1</accession>
<evidence type="ECO:0000256" key="5">
    <source>
        <dbReference type="ARBA" id="ARBA00023125"/>
    </source>
</evidence>
<sequence>MPPNARVLNVAEKPSVAKEISRVLSNGTARVREGATAWNKVWEFEHVVRGRPVTMVFTSVTGHLSNFEFAEERHRRWASVDPRELLVDARVVKRVPEDKRKTAENVKREARGCDTVILWLDCDREGENIAFEVLEACRQAKPGITALRARFSALGRGDADRALANLVQPNEYEAKAVDMRMELDLRLGAAFTRFNTLALQRAGVGLPVDDKGKSIVSYGPCQFPTLGFIVQRKWDIDAHVSEDFWSIKCSHAREGTNTKFEWSRGRLFDRGFASALHNMCARANVATVIDVDGQESRRWPPHPLNTIEMQKRLNRTLRISPEQIMKIAEDLYNDGFISYPRTETDKFPADFNYDGTLRDLHPHPQFGFYVDQLINGGRFRQPPGGGKDDKAHPPIYPTKLASEAQYQQMRAKNQHAPKVYEFVVRHFLATCSHPAIAMKTHVDIVVAGETFRATGVMIRERNYLDIYGPGPPEGPRLAPAYDNWGNSTLPLYTPGEQFVPALSLHEGQTRPPDYLSEVDLLSLMESHMIGTDATQAQHIEKVVGERGYARKVGDNRLTPTQLGEALVLAYDRMGVADMWLPTKRAKMEADVDAVAKNRLDPNAGLRAHLQTMLDAYDRVAADGLTLTTTVGAFMNGQDNAANGVGHRPMPPGNDINGNGADAFGDLIGVIRDTCPSCQGESTLRSAPGVRNSKSFIASCAVPHCMSRIAMPSCTRDIKIEQEGCGRCQGRLLTFKFSTLYLPVGYQHMQRWSGCIFCDAEFQNLLRACQAEDHPPARESPARRPNPPPVADGYGRGGRGRGGRGGAAGRRRSRAERDEGVGGQQGNCFKCGEAGHWSMNCPN</sequence>
<dbReference type="Proteomes" id="UP000195557">
    <property type="component" value="Unassembled WGS sequence"/>
</dbReference>
<feature type="compositionally biased region" description="Basic and acidic residues" evidence="9">
    <location>
        <begin position="772"/>
        <end position="781"/>
    </location>
</feature>
<dbReference type="GO" id="GO:0003917">
    <property type="term" value="F:DNA topoisomerase type I (single strand cut, ATP-independent) activity"/>
    <property type="evidence" value="ECO:0007669"/>
    <property type="project" value="UniProtKB-EC"/>
</dbReference>
<evidence type="ECO:0000259" key="10">
    <source>
        <dbReference type="PROSITE" id="PS50158"/>
    </source>
</evidence>
<dbReference type="Gene3D" id="1.10.290.10">
    <property type="entry name" value="Topoisomerase I, domain 4"/>
    <property type="match status" value="1"/>
</dbReference>
<dbReference type="SUPFAM" id="SSF57756">
    <property type="entry name" value="Retrovirus zinc finger-like domains"/>
    <property type="match status" value="1"/>
</dbReference>
<dbReference type="InterPro" id="IPR013497">
    <property type="entry name" value="Topo_IA_cen"/>
</dbReference>
<dbReference type="Gene3D" id="1.10.460.10">
    <property type="entry name" value="Topoisomerase I, domain 2"/>
    <property type="match status" value="1"/>
</dbReference>
<feature type="domain" description="Topo IA-type catalytic" evidence="12">
    <location>
        <begin position="170"/>
        <end position="616"/>
    </location>
</feature>
<keyword evidence="7" id="KW-0479">Metal-binding</keyword>
<keyword evidence="4 8" id="KW-0799">Topoisomerase</keyword>
<dbReference type="InterPro" id="IPR000380">
    <property type="entry name" value="Topo_IA"/>
</dbReference>
<name>A0A1Y5I3B1_OSTTA</name>
<dbReference type="PROSITE" id="PS50880">
    <property type="entry name" value="TOPRIM"/>
    <property type="match status" value="1"/>
</dbReference>
<dbReference type="CDD" id="cd00186">
    <property type="entry name" value="TOP1Ac"/>
    <property type="match status" value="1"/>
</dbReference>
<dbReference type="InterPro" id="IPR013826">
    <property type="entry name" value="Topo_IA_cen_sub3"/>
</dbReference>
<dbReference type="SUPFAM" id="SSF56712">
    <property type="entry name" value="Prokaryotic type I DNA topoisomerase"/>
    <property type="match status" value="1"/>
</dbReference>
<keyword evidence="7" id="KW-0862">Zinc</keyword>
<dbReference type="Gene3D" id="4.10.60.10">
    <property type="entry name" value="Zinc finger, CCHC-type"/>
    <property type="match status" value="1"/>
</dbReference>
<dbReference type="GO" id="GO:0005634">
    <property type="term" value="C:nucleus"/>
    <property type="evidence" value="ECO:0007669"/>
    <property type="project" value="TreeGrafter"/>
</dbReference>
<dbReference type="InterPro" id="IPR003601">
    <property type="entry name" value="Topo_IA_2"/>
</dbReference>
<evidence type="ECO:0000259" key="12">
    <source>
        <dbReference type="PROSITE" id="PS52039"/>
    </source>
</evidence>
<comment type="similarity">
    <text evidence="2 8">Belongs to the type IA topoisomerase family.</text>
</comment>
<evidence type="ECO:0000256" key="2">
    <source>
        <dbReference type="ARBA" id="ARBA00009446"/>
    </source>
</evidence>
<dbReference type="InterPro" id="IPR023405">
    <property type="entry name" value="Topo_IA_core_domain"/>
</dbReference>
<evidence type="ECO:0000256" key="4">
    <source>
        <dbReference type="ARBA" id="ARBA00023029"/>
    </source>
</evidence>
<evidence type="ECO:0000256" key="9">
    <source>
        <dbReference type="SAM" id="MobiDB-lite"/>
    </source>
</evidence>
<dbReference type="Pfam" id="PF00098">
    <property type="entry name" value="zf-CCHC"/>
    <property type="match status" value="1"/>
</dbReference>
<dbReference type="Pfam" id="PF01751">
    <property type="entry name" value="Toprim"/>
    <property type="match status" value="1"/>
</dbReference>
<proteinExistence type="inferred from homology"/>
<dbReference type="InterPro" id="IPR013825">
    <property type="entry name" value="Topo_IA_cen_sub2"/>
</dbReference>
<dbReference type="SMART" id="SM00437">
    <property type="entry name" value="TOP1Ac"/>
    <property type="match status" value="1"/>
</dbReference>
<dbReference type="PRINTS" id="PR00417">
    <property type="entry name" value="PRTPISMRASEI"/>
</dbReference>
<dbReference type="FunFam" id="3.40.50.140:FF:000003">
    <property type="entry name" value="DNA topoisomerase"/>
    <property type="match status" value="1"/>
</dbReference>
<dbReference type="InterPro" id="IPR036875">
    <property type="entry name" value="Znf_CCHC_sf"/>
</dbReference>
<dbReference type="InterPro" id="IPR006171">
    <property type="entry name" value="TOPRIM_dom"/>
</dbReference>
<dbReference type="SMART" id="SM00493">
    <property type="entry name" value="TOPRIM"/>
    <property type="match status" value="1"/>
</dbReference>
<dbReference type="PROSITE" id="PS52039">
    <property type="entry name" value="TOPO_IA_2"/>
    <property type="match status" value="1"/>
</dbReference>
<evidence type="ECO:0000256" key="8">
    <source>
        <dbReference type="RuleBase" id="RU362092"/>
    </source>
</evidence>
<gene>
    <name evidence="13" type="ORF">BE221DRAFT_22761</name>
</gene>
<dbReference type="PROSITE" id="PS50158">
    <property type="entry name" value="ZF_CCHC"/>
    <property type="match status" value="1"/>
</dbReference>
<dbReference type="EMBL" id="KZ155826">
    <property type="protein sequence ID" value="OUS43996.1"/>
    <property type="molecule type" value="Genomic_DNA"/>
</dbReference>
<feature type="domain" description="CCHC-type" evidence="10">
    <location>
        <begin position="827"/>
        <end position="842"/>
    </location>
</feature>
<comment type="function">
    <text evidence="8">Introduces a single-strand break via transesterification at a target site in duplex DNA. Releases the supercoiling and torsional tension of DNA introduced during the DNA replication and transcription by transiently cleaving and rejoining one strand of the DNA duplex. The scissile phosphodiester is attacked by the catalytic tyrosine of the enzyme, resulting in the formation of a DNA-(5'-phosphotyrosyl)-enzyme intermediate and the expulsion of a 3'-OH DNA strand.</text>
</comment>
<keyword evidence="6 8" id="KW-0413">Isomerase</keyword>
<dbReference type="PANTHER" id="PTHR11390:SF21">
    <property type="entry name" value="DNA TOPOISOMERASE 3-ALPHA"/>
    <property type="match status" value="1"/>
</dbReference>
<comment type="catalytic activity">
    <reaction evidence="1 8">
        <text>ATP-independent breakage of single-stranded DNA, followed by passage and rejoining.</text>
        <dbReference type="EC" id="5.6.2.1"/>
    </reaction>
</comment>
<dbReference type="EC" id="5.6.2.1" evidence="3 8"/>
<dbReference type="CDD" id="cd03362">
    <property type="entry name" value="TOPRIM_TopoIA_TopoIII"/>
    <property type="match status" value="1"/>
</dbReference>
<evidence type="ECO:0000256" key="6">
    <source>
        <dbReference type="ARBA" id="ARBA00023235"/>
    </source>
</evidence>
<dbReference type="GO" id="GO:0031422">
    <property type="term" value="C:RecQ family helicase-topoisomerase III complex"/>
    <property type="evidence" value="ECO:0007669"/>
    <property type="project" value="TreeGrafter"/>
</dbReference>
<dbReference type="GO" id="GO:0006310">
    <property type="term" value="P:DNA recombination"/>
    <property type="evidence" value="ECO:0007669"/>
    <property type="project" value="TreeGrafter"/>
</dbReference>
<dbReference type="PANTHER" id="PTHR11390">
    <property type="entry name" value="PROKARYOTIC DNA TOPOISOMERASE"/>
    <property type="match status" value="1"/>
</dbReference>
<dbReference type="Gene3D" id="2.70.20.10">
    <property type="entry name" value="Topoisomerase I, domain 3"/>
    <property type="match status" value="1"/>
</dbReference>
<dbReference type="InterPro" id="IPR003602">
    <property type="entry name" value="Topo_IA_DNA-bd_dom"/>
</dbReference>
<dbReference type="SMART" id="SM00343">
    <property type="entry name" value="ZnF_C2HC"/>
    <property type="match status" value="1"/>
</dbReference>
<dbReference type="eggNOG" id="KOG1956">
    <property type="taxonomic scope" value="Eukaryota"/>
</dbReference>
<evidence type="ECO:0000256" key="3">
    <source>
        <dbReference type="ARBA" id="ARBA00012891"/>
    </source>
</evidence>
<dbReference type="InterPro" id="IPR034144">
    <property type="entry name" value="TOPRIM_TopoIII"/>
</dbReference>